<dbReference type="NCBIfam" id="TIGR00744">
    <property type="entry name" value="ROK_glcA_fam"/>
    <property type="match status" value="1"/>
</dbReference>
<reference evidence="8" key="1">
    <citation type="submission" date="2020-10" db="EMBL/GenBank/DDBJ databases">
        <authorList>
            <person name="Gilroy R."/>
        </authorList>
    </citation>
    <scope>NUCLEOTIDE SEQUENCE</scope>
    <source>
        <strain evidence="8">ChiSxjej2B14-8506</strain>
    </source>
</reference>
<dbReference type="Proteomes" id="UP000824123">
    <property type="component" value="Unassembled WGS sequence"/>
</dbReference>
<evidence type="ECO:0000256" key="2">
    <source>
        <dbReference type="ARBA" id="ARBA00014701"/>
    </source>
</evidence>
<organism evidence="8 9">
    <name type="scientific">Candidatus Fimadaptatus faecigallinarum</name>
    <dbReference type="NCBI Taxonomy" id="2840814"/>
    <lineage>
        <taxon>Bacteria</taxon>
        <taxon>Bacillati</taxon>
        <taxon>Bacillota</taxon>
        <taxon>Clostridia</taxon>
        <taxon>Eubacteriales</taxon>
        <taxon>Candidatus Fimadaptatus</taxon>
    </lineage>
</organism>
<sequence>MYIGVDLGGTNIAVGLVDDEGRILHKCSSPTGVERGAEAVIADMAKLCWRLLEETGHAISDIKAIGVGVPGICHPSNGIVEFCTNLYWHKVPLRELMNKSINLPVYIGNDATVAGLAESVAGVSRGVANSVFITLGTGVGGGIVINGQVYSGTHGIGSELGHMIIAADGIECTCGNRGCWERYTSATALIRMGRETMAEHPDSAIAVACGGDPDKLTARHVMDAAKAGDEVALEVFHKYVHYLAVGIVSIINVLDPEVIALGGGVSAAGPFLRDAVREEVAKNVFCKEVPYARIELAVLGNDAGIIGAAMLGR</sequence>
<dbReference type="GO" id="GO:0006096">
    <property type="term" value="P:glycolytic process"/>
    <property type="evidence" value="ECO:0007669"/>
    <property type="project" value="InterPro"/>
</dbReference>
<name>A0A9D1S4D6_9FIRM</name>
<evidence type="ECO:0000256" key="6">
    <source>
        <dbReference type="ARBA" id="ARBA00022840"/>
    </source>
</evidence>
<dbReference type="InterPro" id="IPR000600">
    <property type="entry name" value="ROK"/>
</dbReference>
<keyword evidence="5" id="KW-0418">Kinase</keyword>
<dbReference type="PANTHER" id="PTHR18964">
    <property type="entry name" value="ROK (REPRESSOR, ORF, KINASE) FAMILY"/>
    <property type="match status" value="1"/>
</dbReference>
<dbReference type="GO" id="GO:0004340">
    <property type="term" value="F:glucokinase activity"/>
    <property type="evidence" value="ECO:0007669"/>
    <property type="project" value="InterPro"/>
</dbReference>
<evidence type="ECO:0000313" key="8">
    <source>
        <dbReference type="EMBL" id="HIU46535.1"/>
    </source>
</evidence>
<keyword evidence="6" id="KW-0067">ATP-binding</keyword>
<dbReference type="Pfam" id="PF00480">
    <property type="entry name" value="ROK"/>
    <property type="match status" value="1"/>
</dbReference>
<evidence type="ECO:0000313" key="9">
    <source>
        <dbReference type="Proteomes" id="UP000824123"/>
    </source>
</evidence>
<evidence type="ECO:0000256" key="5">
    <source>
        <dbReference type="ARBA" id="ARBA00022777"/>
    </source>
</evidence>
<protein>
    <recommendedName>
        <fullName evidence="2">Glucokinase</fullName>
    </recommendedName>
    <alternativeName>
        <fullName evidence="7">Glucose kinase</fullName>
    </alternativeName>
</protein>
<dbReference type="Gene3D" id="3.30.420.40">
    <property type="match status" value="2"/>
</dbReference>
<accession>A0A9D1S4D6</accession>
<keyword evidence="3" id="KW-0808">Transferase</keyword>
<evidence type="ECO:0000256" key="1">
    <source>
        <dbReference type="ARBA" id="ARBA00006479"/>
    </source>
</evidence>
<dbReference type="InterPro" id="IPR004654">
    <property type="entry name" value="ROK_glcA"/>
</dbReference>
<comment type="similarity">
    <text evidence="1">Belongs to the ROK (NagC/XylR) family.</text>
</comment>
<reference evidence="8" key="2">
    <citation type="journal article" date="2021" name="PeerJ">
        <title>Extensive microbial diversity within the chicken gut microbiome revealed by metagenomics and culture.</title>
        <authorList>
            <person name="Gilroy R."/>
            <person name="Ravi A."/>
            <person name="Getino M."/>
            <person name="Pursley I."/>
            <person name="Horton D.L."/>
            <person name="Alikhan N.F."/>
            <person name="Baker D."/>
            <person name="Gharbi K."/>
            <person name="Hall N."/>
            <person name="Watson M."/>
            <person name="Adriaenssens E.M."/>
            <person name="Foster-Nyarko E."/>
            <person name="Jarju S."/>
            <person name="Secka A."/>
            <person name="Antonio M."/>
            <person name="Oren A."/>
            <person name="Chaudhuri R.R."/>
            <person name="La Ragione R."/>
            <person name="Hildebrand F."/>
            <person name="Pallen M.J."/>
        </authorList>
    </citation>
    <scope>NUCLEOTIDE SEQUENCE</scope>
    <source>
        <strain evidence="8">ChiSxjej2B14-8506</strain>
    </source>
</reference>
<dbReference type="GO" id="GO:0005737">
    <property type="term" value="C:cytoplasm"/>
    <property type="evidence" value="ECO:0007669"/>
    <property type="project" value="InterPro"/>
</dbReference>
<dbReference type="InterPro" id="IPR043129">
    <property type="entry name" value="ATPase_NBD"/>
</dbReference>
<comment type="caution">
    <text evidence="8">The sequence shown here is derived from an EMBL/GenBank/DDBJ whole genome shotgun (WGS) entry which is preliminary data.</text>
</comment>
<gene>
    <name evidence="8" type="ORF">IAC59_04680</name>
</gene>
<evidence type="ECO:0000256" key="4">
    <source>
        <dbReference type="ARBA" id="ARBA00022741"/>
    </source>
</evidence>
<evidence type="ECO:0000256" key="3">
    <source>
        <dbReference type="ARBA" id="ARBA00022679"/>
    </source>
</evidence>
<dbReference type="PANTHER" id="PTHR18964:SF149">
    <property type="entry name" value="BIFUNCTIONAL UDP-N-ACETYLGLUCOSAMINE 2-EPIMERASE_N-ACETYLMANNOSAMINE KINASE"/>
    <property type="match status" value="1"/>
</dbReference>
<dbReference type="AlphaFoldDB" id="A0A9D1S4D6"/>
<dbReference type="GO" id="GO:0005524">
    <property type="term" value="F:ATP binding"/>
    <property type="evidence" value="ECO:0007669"/>
    <property type="project" value="UniProtKB-KW"/>
</dbReference>
<evidence type="ECO:0000256" key="7">
    <source>
        <dbReference type="ARBA" id="ARBA00032386"/>
    </source>
</evidence>
<keyword evidence="4" id="KW-0547">Nucleotide-binding</keyword>
<dbReference type="SUPFAM" id="SSF53067">
    <property type="entry name" value="Actin-like ATPase domain"/>
    <property type="match status" value="1"/>
</dbReference>
<proteinExistence type="inferred from homology"/>
<dbReference type="EMBL" id="DVNK01000032">
    <property type="protein sequence ID" value="HIU46535.1"/>
    <property type="molecule type" value="Genomic_DNA"/>
</dbReference>